<dbReference type="PANTHER" id="PTHR36435">
    <property type="entry name" value="SLR1288 PROTEIN"/>
    <property type="match status" value="1"/>
</dbReference>
<keyword evidence="1" id="KW-0812">Transmembrane</keyword>
<evidence type="ECO:0000313" key="3">
    <source>
        <dbReference type="EMBL" id="ELY55626.1"/>
    </source>
</evidence>
<dbReference type="InterPro" id="IPR003675">
    <property type="entry name" value="Rce1/LyrA-like_dom"/>
</dbReference>
<feature type="transmembrane region" description="Helical" evidence="1">
    <location>
        <begin position="26"/>
        <end position="47"/>
    </location>
</feature>
<evidence type="ECO:0000313" key="4">
    <source>
        <dbReference type="Proteomes" id="UP000011602"/>
    </source>
</evidence>
<proteinExistence type="predicted"/>
<dbReference type="eggNOG" id="arCOG02767">
    <property type="taxonomic scope" value="Archaea"/>
</dbReference>
<dbReference type="GO" id="GO:0080120">
    <property type="term" value="P:CAAX-box protein maturation"/>
    <property type="evidence" value="ECO:0007669"/>
    <property type="project" value="UniProtKB-ARBA"/>
</dbReference>
<sequence>MYCDYHGMVETIYSRAARRIGHGKQIGIAAALTIVAVLVAGMFSAIGMQITGRSDPSPYTSFLATGFGFAAVALAYLTYTNRGLGYIDGAVPTARSISLGVGLGVGIFTAQTAIDLTARIAGVSMGVDQAASQLTGSVPLLVAAIAINLALIGPAEELFFRNVLQKRLAESFRTGTAIGLTSLIFAPLHLGNFHGQSALAIGVSLSGVVIASVLLGIAFVRYNRLEVVGIAHGIQNSLVLVTVYLFL</sequence>
<protein>
    <recommendedName>
        <fullName evidence="2">CAAX prenyl protease 2/Lysostaphin resistance protein A-like domain-containing protein</fullName>
    </recommendedName>
</protein>
<reference evidence="3 4" key="1">
    <citation type="journal article" date="2014" name="PLoS Genet.">
        <title>Phylogenetically driven sequencing of extremely halophilic archaea reveals strategies for static and dynamic osmo-response.</title>
        <authorList>
            <person name="Becker E.A."/>
            <person name="Seitzer P.M."/>
            <person name="Tritt A."/>
            <person name="Larsen D."/>
            <person name="Krusor M."/>
            <person name="Yao A.I."/>
            <person name="Wu D."/>
            <person name="Madern D."/>
            <person name="Eisen J.A."/>
            <person name="Darling A.E."/>
            <person name="Facciotti M.T."/>
        </authorList>
    </citation>
    <scope>NUCLEOTIDE SEQUENCE [LARGE SCALE GENOMIC DNA]</scope>
    <source>
        <strain evidence="3 4">JCM 12255</strain>
    </source>
</reference>
<accession>L9X2E3</accession>
<dbReference type="STRING" id="1227499.C493_11002"/>
<dbReference type="PANTHER" id="PTHR36435:SF1">
    <property type="entry name" value="CAAX AMINO TERMINAL PROTEASE FAMILY PROTEIN"/>
    <property type="match status" value="1"/>
</dbReference>
<feature type="transmembrane region" description="Helical" evidence="1">
    <location>
        <begin position="227"/>
        <end position="246"/>
    </location>
</feature>
<keyword evidence="4" id="KW-1185">Reference proteome</keyword>
<organism evidence="3 4">
    <name type="scientific">Natronolimnohabitans innermongolicus JCM 12255</name>
    <dbReference type="NCBI Taxonomy" id="1227499"/>
    <lineage>
        <taxon>Archaea</taxon>
        <taxon>Methanobacteriati</taxon>
        <taxon>Methanobacteriota</taxon>
        <taxon>Stenosarchaea group</taxon>
        <taxon>Halobacteria</taxon>
        <taxon>Halobacteriales</taxon>
        <taxon>Natrialbaceae</taxon>
        <taxon>Natronolimnohabitans</taxon>
    </lineage>
</organism>
<dbReference type="EMBL" id="AOHZ01000049">
    <property type="protein sequence ID" value="ELY55626.1"/>
    <property type="molecule type" value="Genomic_DNA"/>
</dbReference>
<dbReference type="Pfam" id="PF02517">
    <property type="entry name" value="Rce1-like"/>
    <property type="match status" value="1"/>
</dbReference>
<dbReference type="Proteomes" id="UP000011602">
    <property type="component" value="Unassembled WGS sequence"/>
</dbReference>
<feature type="transmembrane region" description="Helical" evidence="1">
    <location>
        <begin position="172"/>
        <end position="191"/>
    </location>
</feature>
<feature type="transmembrane region" description="Helical" evidence="1">
    <location>
        <begin position="197"/>
        <end position="220"/>
    </location>
</feature>
<gene>
    <name evidence="3" type="ORF">C493_11002</name>
</gene>
<dbReference type="InterPro" id="IPR052710">
    <property type="entry name" value="CAAX_protease"/>
</dbReference>
<name>L9X2E3_9EURY</name>
<dbReference type="GO" id="GO:0004175">
    <property type="term" value="F:endopeptidase activity"/>
    <property type="evidence" value="ECO:0007669"/>
    <property type="project" value="UniProtKB-ARBA"/>
</dbReference>
<evidence type="ECO:0000256" key="1">
    <source>
        <dbReference type="SAM" id="Phobius"/>
    </source>
</evidence>
<keyword evidence="1" id="KW-0472">Membrane</keyword>
<feature type="domain" description="CAAX prenyl protease 2/Lysostaphin resistance protein A-like" evidence="2">
    <location>
        <begin position="141"/>
        <end position="237"/>
    </location>
</feature>
<dbReference type="AlphaFoldDB" id="L9X2E3"/>
<evidence type="ECO:0000259" key="2">
    <source>
        <dbReference type="Pfam" id="PF02517"/>
    </source>
</evidence>
<comment type="caution">
    <text evidence="3">The sequence shown here is derived from an EMBL/GenBank/DDBJ whole genome shotgun (WGS) entry which is preliminary data.</text>
</comment>
<feature type="transmembrane region" description="Helical" evidence="1">
    <location>
        <begin position="134"/>
        <end position="152"/>
    </location>
</feature>
<keyword evidence="1" id="KW-1133">Transmembrane helix</keyword>
<feature type="transmembrane region" description="Helical" evidence="1">
    <location>
        <begin position="59"/>
        <end position="77"/>
    </location>
</feature>
<feature type="transmembrane region" description="Helical" evidence="1">
    <location>
        <begin position="97"/>
        <end position="114"/>
    </location>
</feature>